<sequence>MYEFPKFLYLGAVRCRELYILRIATTYNSCKFRVFLKPPPPPPSPPPPPPSVPLPPVAIDLSSSPGPVHFETTAVPPCTFAVPRPISMSSHSSSNWKPHTDKPYRCSKCGKGLSHMFTLNRHRRTVCGKVRNSNGKWKCEHCTRTYKTEGNLARHIRYECDVPRQFHCIFCNRAFTQRCSLSRHLKKFHNQSADGVMMQRDQAFEQSGNVDSDSAYCSSESVCLSI</sequence>
<keyword evidence="6" id="KW-0539">Nucleus</keyword>
<proteinExistence type="predicted"/>
<dbReference type="PANTHER" id="PTHR24394">
    <property type="entry name" value="ZINC FINGER PROTEIN"/>
    <property type="match status" value="1"/>
</dbReference>
<evidence type="ECO:0000256" key="1">
    <source>
        <dbReference type="ARBA" id="ARBA00004123"/>
    </source>
</evidence>
<evidence type="ECO:0000256" key="4">
    <source>
        <dbReference type="ARBA" id="ARBA00022771"/>
    </source>
</evidence>
<accession>A0A6P3XX76</accession>
<protein>
    <submittedName>
        <fullName evidence="10">Zinc finger protein 787-like</fullName>
    </submittedName>
</protein>
<evidence type="ECO:0000313" key="9">
    <source>
        <dbReference type="Proteomes" id="UP000515204"/>
    </source>
</evidence>
<dbReference type="FunFam" id="3.30.160.60:FF:000446">
    <property type="entry name" value="Zinc finger protein"/>
    <property type="match status" value="1"/>
</dbReference>
<feature type="domain" description="C2H2-type" evidence="8">
    <location>
        <begin position="166"/>
        <end position="194"/>
    </location>
</feature>
<feature type="domain" description="C2H2-type" evidence="8">
    <location>
        <begin position="104"/>
        <end position="131"/>
    </location>
</feature>
<dbReference type="Proteomes" id="UP000515204">
    <property type="component" value="Unplaced"/>
</dbReference>
<dbReference type="Gene3D" id="3.30.160.60">
    <property type="entry name" value="Classic Zinc Finger"/>
    <property type="match status" value="2"/>
</dbReference>
<dbReference type="PROSITE" id="PS50157">
    <property type="entry name" value="ZINC_FINGER_C2H2_2"/>
    <property type="match status" value="2"/>
</dbReference>
<dbReference type="Pfam" id="PF00096">
    <property type="entry name" value="zf-C2H2"/>
    <property type="match status" value="2"/>
</dbReference>
<comment type="subcellular location">
    <subcellularLocation>
        <location evidence="1">Nucleus</location>
    </subcellularLocation>
</comment>
<dbReference type="PROSITE" id="PS00028">
    <property type="entry name" value="ZINC_FINGER_C2H2_1"/>
    <property type="match status" value="1"/>
</dbReference>
<keyword evidence="3" id="KW-0677">Repeat</keyword>
<dbReference type="SMART" id="SM00355">
    <property type="entry name" value="ZnF_C2H2"/>
    <property type="match status" value="3"/>
</dbReference>
<gene>
    <name evidence="10" type="primary">LOC106748543</name>
</gene>
<dbReference type="GO" id="GO:0000981">
    <property type="term" value="F:DNA-binding transcription factor activity, RNA polymerase II-specific"/>
    <property type="evidence" value="ECO:0007669"/>
    <property type="project" value="TreeGrafter"/>
</dbReference>
<keyword evidence="2" id="KW-0479">Metal-binding</keyword>
<evidence type="ECO:0000256" key="3">
    <source>
        <dbReference type="ARBA" id="ARBA00022737"/>
    </source>
</evidence>
<dbReference type="GO" id="GO:0008270">
    <property type="term" value="F:zinc ion binding"/>
    <property type="evidence" value="ECO:0007669"/>
    <property type="project" value="UniProtKB-KW"/>
</dbReference>
<evidence type="ECO:0000256" key="5">
    <source>
        <dbReference type="ARBA" id="ARBA00022833"/>
    </source>
</evidence>
<dbReference type="KEGG" id="dqu:106748543"/>
<evidence type="ECO:0000256" key="2">
    <source>
        <dbReference type="ARBA" id="ARBA00022723"/>
    </source>
</evidence>
<dbReference type="GeneID" id="106748543"/>
<evidence type="ECO:0000313" key="10">
    <source>
        <dbReference type="RefSeq" id="XP_014482687.1"/>
    </source>
</evidence>
<organism evidence="9 10">
    <name type="scientific">Dinoponera quadriceps</name>
    <name type="common">South American ant</name>
    <dbReference type="NCBI Taxonomy" id="609295"/>
    <lineage>
        <taxon>Eukaryota</taxon>
        <taxon>Metazoa</taxon>
        <taxon>Ecdysozoa</taxon>
        <taxon>Arthropoda</taxon>
        <taxon>Hexapoda</taxon>
        <taxon>Insecta</taxon>
        <taxon>Pterygota</taxon>
        <taxon>Neoptera</taxon>
        <taxon>Endopterygota</taxon>
        <taxon>Hymenoptera</taxon>
        <taxon>Apocrita</taxon>
        <taxon>Aculeata</taxon>
        <taxon>Formicoidea</taxon>
        <taxon>Formicidae</taxon>
        <taxon>Ponerinae</taxon>
        <taxon>Ponerini</taxon>
        <taxon>Dinoponera</taxon>
    </lineage>
</organism>
<dbReference type="OrthoDB" id="6359816at2759"/>
<dbReference type="SUPFAM" id="SSF57667">
    <property type="entry name" value="beta-beta-alpha zinc fingers"/>
    <property type="match status" value="1"/>
</dbReference>
<dbReference type="GO" id="GO:0005634">
    <property type="term" value="C:nucleus"/>
    <property type="evidence" value="ECO:0007669"/>
    <property type="project" value="UniProtKB-SubCell"/>
</dbReference>
<keyword evidence="9" id="KW-1185">Reference proteome</keyword>
<name>A0A6P3XX76_DINQU</name>
<dbReference type="PANTHER" id="PTHR24394:SF44">
    <property type="entry name" value="ZINC FINGER PROTEIN 271-LIKE"/>
    <property type="match status" value="1"/>
</dbReference>
<dbReference type="RefSeq" id="XP_014482687.1">
    <property type="nucleotide sequence ID" value="XM_014627201.1"/>
</dbReference>
<evidence type="ECO:0000256" key="6">
    <source>
        <dbReference type="ARBA" id="ARBA00023242"/>
    </source>
</evidence>
<dbReference type="InterPro" id="IPR036236">
    <property type="entry name" value="Znf_C2H2_sf"/>
</dbReference>
<dbReference type="AlphaFoldDB" id="A0A6P3XX76"/>
<keyword evidence="4 7" id="KW-0863">Zinc-finger</keyword>
<keyword evidence="5" id="KW-0862">Zinc</keyword>
<evidence type="ECO:0000259" key="8">
    <source>
        <dbReference type="PROSITE" id="PS50157"/>
    </source>
</evidence>
<dbReference type="InterPro" id="IPR013087">
    <property type="entry name" value="Znf_C2H2_type"/>
</dbReference>
<evidence type="ECO:0000256" key="7">
    <source>
        <dbReference type="PROSITE-ProRule" id="PRU00042"/>
    </source>
</evidence>
<reference evidence="10" key="1">
    <citation type="submission" date="2025-08" db="UniProtKB">
        <authorList>
            <consortium name="RefSeq"/>
        </authorList>
    </citation>
    <scope>IDENTIFICATION</scope>
</reference>